<feature type="non-terminal residue" evidence="2">
    <location>
        <position position="32"/>
    </location>
</feature>
<sequence>MSEDDIMWGFGDSSKKDLDLDQSSGGPTEEKI</sequence>
<evidence type="ECO:0000256" key="1">
    <source>
        <dbReference type="SAM" id="MobiDB-lite"/>
    </source>
</evidence>
<accession>A0A382K5E4</accession>
<reference evidence="2" key="1">
    <citation type="submission" date="2018-05" db="EMBL/GenBank/DDBJ databases">
        <authorList>
            <person name="Lanie J.A."/>
            <person name="Ng W.-L."/>
            <person name="Kazmierczak K.M."/>
            <person name="Andrzejewski T.M."/>
            <person name="Davidsen T.M."/>
            <person name="Wayne K.J."/>
            <person name="Tettelin H."/>
            <person name="Glass J.I."/>
            <person name="Rusch D."/>
            <person name="Podicherti R."/>
            <person name="Tsui H.-C.T."/>
            <person name="Winkler M.E."/>
        </authorList>
    </citation>
    <scope>NUCLEOTIDE SEQUENCE</scope>
</reference>
<dbReference type="EMBL" id="UINC01078745">
    <property type="protein sequence ID" value="SVC20114.1"/>
    <property type="molecule type" value="Genomic_DNA"/>
</dbReference>
<feature type="region of interest" description="Disordered" evidence="1">
    <location>
        <begin position="1"/>
        <end position="32"/>
    </location>
</feature>
<gene>
    <name evidence="2" type="ORF">METZ01_LOCUS272968</name>
</gene>
<evidence type="ECO:0000313" key="2">
    <source>
        <dbReference type="EMBL" id="SVC20114.1"/>
    </source>
</evidence>
<name>A0A382K5E4_9ZZZZ</name>
<organism evidence="2">
    <name type="scientific">marine metagenome</name>
    <dbReference type="NCBI Taxonomy" id="408172"/>
    <lineage>
        <taxon>unclassified sequences</taxon>
        <taxon>metagenomes</taxon>
        <taxon>ecological metagenomes</taxon>
    </lineage>
</organism>
<proteinExistence type="predicted"/>
<protein>
    <submittedName>
        <fullName evidence="2">Uncharacterized protein</fullName>
    </submittedName>
</protein>
<dbReference type="AlphaFoldDB" id="A0A382K5E4"/>